<dbReference type="OrthoDB" id="3627708at2"/>
<protein>
    <submittedName>
        <fullName evidence="1">Uncharacterized protein</fullName>
    </submittedName>
</protein>
<comment type="caution">
    <text evidence="1">The sequence shown here is derived from an EMBL/GenBank/DDBJ whole genome shotgun (WGS) entry which is preliminary data.</text>
</comment>
<evidence type="ECO:0000313" key="1">
    <source>
        <dbReference type="EMBL" id="EPH44700.1"/>
    </source>
</evidence>
<sequence length="100" mass="10724">MPGTSGPFDVNAARAQRLESLGLKWEFEVDGESFSLPTEIPRRSAQTLTSLGDDDLDGLLALLLGEEQYKRLCEHDLSVQDVAAILNAYGEATGLSVGEG</sequence>
<dbReference type="Proteomes" id="UP000014629">
    <property type="component" value="Unassembled WGS sequence"/>
</dbReference>
<reference evidence="1 2" key="1">
    <citation type="submission" date="2013-02" db="EMBL/GenBank/DDBJ databases">
        <title>Draft Genome Sequence of Streptomyces aurantiacus, Which Produces Setomimycin.</title>
        <authorList>
            <person name="Gruening B.A."/>
            <person name="Praeg A."/>
            <person name="Erxleben A."/>
            <person name="Guenther S."/>
            <person name="Mueller M."/>
        </authorList>
    </citation>
    <scope>NUCLEOTIDE SEQUENCE [LARGE SCALE GENOMIC DNA]</scope>
    <source>
        <strain evidence="1 2">JA 4570</strain>
    </source>
</reference>
<accession>S4A1V1</accession>
<dbReference type="AlphaFoldDB" id="S4A1V1"/>
<dbReference type="EMBL" id="AOPZ01000078">
    <property type="protein sequence ID" value="EPH44700.1"/>
    <property type="molecule type" value="Genomic_DNA"/>
</dbReference>
<evidence type="ECO:0000313" key="2">
    <source>
        <dbReference type="Proteomes" id="UP000014629"/>
    </source>
</evidence>
<keyword evidence="2" id="KW-1185">Reference proteome</keyword>
<dbReference type="RefSeq" id="WP_016640387.1">
    <property type="nucleotide sequence ID" value="NZ_AOPZ01000078.1"/>
</dbReference>
<dbReference type="PATRIC" id="fig|1286094.4.peg.2234"/>
<proteinExistence type="predicted"/>
<name>S4A1V1_9ACTN</name>
<organism evidence="1 2">
    <name type="scientific">Streptomyces aurantiacus JA 4570</name>
    <dbReference type="NCBI Taxonomy" id="1286094"/>
    <lineage>
        <taxon>Bacteria</taxon>
        <taxon>Bacillati</taxon>
        <taxon>Actinomycetota</taxon>
        <taxon>Actinomycetes</taxon>
        <taxon>Kitasatosporales</taxon>
        <taxon>Streptomycetaceae</taxon>
        <taxon>Streptomyces</taxon>
        <taxon>Streptomyces aurantiacus group</taxon>
    </lineage>
</organism>
<gene>
    <name evidence="1" type="ORF">STRAU_2258</name>
</gene>